<dbReference type="PANTHER" id="PTHR15239:SF6">
    <property type="entry name" value="RIBOSOME QUALITY CONTROL COMPLEX SUBUNIT NEMF"/>
    <property type="match status" value="1"/>
</dbReference>
<evidence type="ECO:0000256" key="3">
    <source>
        <dbReference type="ARBA" id="ARBA00022490"/>
    </source>
</evidence>
<evidence type="ECO:0000256" key="5">
    <source>
        <dbReference type="SAM" id="Coils"/>
    </source>
</evidence>
<dbReference type="PANTHER" id="PTHR15239">
    <property type="entry name" value="NUCLEAR EXPORT MEDIATOR FACTOR NEMF"/>
    <property type="match status" value="1"/>
</dbReference>
<accession>A0ABM1ERY6</accession>
<gene>
    <name evidence="10" type="primary">LOC106815043</name>
</gene>
<evidence type="ECO:0000313" key="10">
    <source>
        <dbReference type="RefSeq" id="XP_014674957.1"/>
    </source>
</evidence>
<feature type="compositionally biased region" description="Acidic residues" evidence="6">
    <location>
        <begin position="700"/>
        <end position="710"/>
    </location>
</feature>
<feature type="compositionally biased region" description="Acidic residues" evidence="6">
    <location>
        <begin position="659"/>
        <end position="678"/>
    </location>
</feature>
<comment type="similarity">
    <text evidence="2">Belongs to the NEMF family.</text>
</comment>
<evidence type="ECO:0000259" key="8">
    <source>
        <dbReference type="Pfam" id="PF11923"/>
    </source>
</evidence>
<comment type="subcellular location">
    <subcellularLocation>
        <location evidence="1">Cytoplasm</location>
    </subcellularLocation>
</comment>
<feature type="compositionally biased region" description="Basic and acidic residues" evidence="6">
    <location>
        <begin position="712"/>
        <end position="738"/>
    </location>
</feature>
<dbReference type="InterPro" id="IPR008532">
    <property type="entry name" value="NFACT_RNA-bd"/>
</dbReference>
<name>A0ABM1ERY6_PRICU</name>
<reference evidence="10" key="1">
    <citation type="submission" date="2025-08" db="UniProtKB">
        <authorList>
            <consortium name="RefSeq"/>
        </authorList>
    </citation>
    <scope>IDENTIFICATION</scope>
</reference>
<organism evidence="9 10">
    <name type="scientific">Priapulus caudatus</name>
    <name type="common">Priapulid worm</name>
    <dbReference type="NCBI Taxonomy" id="37621"/>
    <lineage>
        <taxon>Eukaryota</taxon>
        <taxon>Metazoa</taxon>
        <taxon>Ecdysozoa</taxon>
        <taxon>Scalidophora</taxon>
        <taxon>Priapulida</taxon>
        <taxon>Priapulimorpha</taxon>
        <taxon>Priapulimorphida</taxon>
        <taxon>Priapulidae</taxon>
        <taxon>Priapulus</taxon>
    </lineage>
</organism>
<dbReference type="Gene3D" id="2.30.310.10">
    <property type="entry name" value="ibrinogen binding protein from staphylococcus aureus domain"/>
    <property type="match status" value="1"/>
</dbReference>
<dbReference type="InterPro" id="IPR021846">
    <property type="entry name" value="NFACT-C"/>
</dbReference>
<evidence type="ECO:0000256" key="2">
    <source>
        <dbReference type="ARBA" id="ARBA00008318"/>
    </source>
</evidence>
<feature type="compositionally biased region" description="Basic residues" evidence="6">
    <location>
        <begin position="879"/>
        <end position="890"/>
    </location>
</feature>
<feature type="region of interest" description="Disordered" evidence="6">
    <location>
        <begin position="788"/>
        <end position="928"/>
    </location>
</feature>
<feature type="region of interest" description="Disordered" evidence="6">
    <location>
        <begin position="953"/>
        <end position="974"/>
    </location>
</feature>
<keyword evidence="9" id="KW-1185">Reference proteome</keyword>
<keyword evidence="3" id="KW-0963">Cytoplasm</keyword>
<feature type="compositionally biased region" description="Acidic residues" evidence="6">
    <location>
        <begin position="758"/>
        <end position="769"/>
    </location>
</feature>
<proteinExistence type="inferred from homology"/>
<feature type="domain" description="NFACT RNA-binding" evidence="7">
    <location>
        <begin position="500"/>
        <end position="610"/>
    </location>
</feature>
<dbReference type="GeneID" id="106815043"/>
<evidence type="ECO:0000256" key="6">
    <source>
        <dbReference type="SAM" id="MobiDB-lite"/>
    </source>
</evidence>
<evidence type="ECO:0000256" key="4">
    <source>
        <dbReference type="ARBA" id="ARBA00023054"/>
    </source>
</evidence>
<evidence type="ECO:0000313" key="9">
    <source>
        <dbReference type="Proteomes" id="UP000695022"/>
    </source>
</evidence>
<dbReference type="Pfam" id="PF11923">
    <property type="entry name" value="NFACT-C"/>
    <property type="match status" value="1"/>
</dbReference>
<feature type="compositionally biased region" description="Basic and acidic residues" evidence="6">
    <location>
        <begin position="836"/>
        <end position="865"/>
    </location>
</feature>
<feature type="region of interest" description="Disordered" evidence="6">
    <location>
        <begin position="1060"/>
        <end position="1079"/>
    </location>
</feature>
<dbReference type="Proteomes" id="UP000695022">
    <property type="component" value="Unplaced"/>
</dbReference>
<feature type="domain" description="NFACT protein C-terminal" evidence="8">
    <location>
        <begin position="977"/>
        <end position="1067"/>
    </location>
</feature>
<evidence type="ECO:0000259" key="7">
    <source>
        <dbReference type="Pfam" id="PF05670"/>
    </source>
</evidence>
<feature type="region of interest" description="Disordered" evidence="6">
    <location>
        <begin position="646"/>
        <end position="772"/>
    </location>
</feature>
<dbReference type="Pfam" id="PF05833">
    <property type="entry name" value="NFACT_N"/>
    <property type="match status" value="1"/>
</dbReference>
<dbReference type="Pfam" id="PF05670">
    <property type="entry name" value="NFACT-R_1"/>
    <property type="match status" value="1"/>
</dbReference>
<feature type="compositionally biased region" description="Basic residues" evidence="6">
    <location>
        <begin position="822"/>
        <end position="835"/>
    </location>
</feature>
<feature type="compositionally biased region" description="Polar residues" evidence="6">
    <location>
        <begin position="739"/>
        <end position="750"/>
    </location>
</feature>
<feature type="coiled-coil region" evidence="5">
    <location>
        <begin position="302"/>
        <end position="342"/>
    </location>
</feature>
<sequence length="1079" mass="120792">MKTRFNTLDIRASITELNSRLVGLRVINVYDVDHKTYLIRLGTGNDKATLLLESGSRVHSTEYDWPKSMMPSGFAMKLRKHLKSRRLESIHQLGIDRIVDMQFGSGEAAYHVILELYDRGNIVLTDFEYTTLNILRPRTDQAEDVKFVVRERYPVESAKQAGPVPSQERLREILLSAKPGELLKKVLNPHLPCGPAVIDHCIIKAGFVQNAKIGKDFDIDCDIPRLTELVEEAECILTDAGCHMGTGFIIQKKDKITNPGGGQQELLTYFEFHPQLFKQHCSAPYIEFPTFNKACDEFFSQLEGQRLDLKAFEQEKAAMKKLENVKRDHEKRLEALGKAQEEDDIKGQLIEMNQTQVDGAIKVVRSAIANQIDWTEINSIIHEAQMQGDPIAAMIKKVKLEINHISMLLRDPFDDGTEADKEAENYIKPRMVDIDLYLTAYGNARKYYDQRRTAKQKEQKTIESSEKAVKSATKKTKQMLKDVAMVASINKARKTYWFEKFFWFISTENYVVIGGRDQQQNEIIVKKYLRPGDIYVHADLHGASSVIVKNPSGAPILPKTLNEAGTMAICYSLAWDAKVVTSAWWVYHDQVSKTAPTGEYLTTGSFMVRGKKNYLPPSHLIMGFGFMFKLDESCIENHKGERSARLANEESVASTEINTDADEPIEIVEGSDSESEVEDTNRVECEETLENERSSSQSESNDDEVNEPSPDELQHRNDVERNDKLGIDDEAKHPESLRNTDAITSDSVDTVSAGETAEQGEEEEEEEEVGLFPDTNIQLQHVKGDIFQLQRSVSGGSMPDGSHEQGDGAGLPAVTDSSKQRLSAKQRRDLKKKRTESKPSHDSETRDGGGEESQQKSKGQQESHSRTTKPQQEQQQQPKRGKKAKQKKIKEKYGDQDSAGPTKEPKKKIKGGGKNESHQPKKGPNVKVKLAGISGEIIHVEEEANVIVTQEKIPVPTEPATETDELGETTDQPSPAEAVDLLDSLTGCPLADDILLFAVPVCAPYSAMSNYKHKVKLIPGNNKRGKAAKTAIAMFSRDRETMTREKDLFKGVKDADVSRNIPGKVKMSAPNLHKAKGKK</sequence>
<evidence type="ECO:0000256" key="1">
    <source>
        <dbReference type="ARBA" id="ARBA00004496"/>
    </source>
</evidence>
<protein>
    <submittedName>
        <fullName evidence="10">Nuclear export mediator factor NEMF-like</fullName>
    </submittedName>
</protein>
<dbReference type="RefSeq" id="XP_014674957.1">
    <property type="nucleotide sequence ID" value="XM_014819471.1"/>
</dbReference>
<keyword evidence="4 5" id="KW-0175">Coiled coil</keyword>
<dbReference type="InterPro" id="IPR051608">
    <property type="entry name" value="RQC_Subunit_NEMF"/>
</dbReference>
<feature type="compositionally biased region" description="Basic and acidic residues" evidence="6">
    <location>
        <begin position="679"/>
        <end position="693"/>
    </location>
</feature>